<dbReference type="Pfam" id="PF00293">
    <property type="entry name" value="NUDIX"/>
    <property type="match status" value="1"/>
</dbReference>
<dbReference type="AlphaFoldDB" id="U5VS90"/>
<dbReference type="PANTHER" id="PTHR43046:SF16">
    <property type="entry name" value="ADP-RIBOSE PYROPHOSPHATASE YJHB-RELATED"/>
    <property type="match status" value="1"/>
</dbReference>
<dbReference type="Gene3D" id="3.90.79.10">
    <property type="entry name" value="Nucleoside Triphosphate Pyrophosphohydrolase"/>
    <property type="match status" value="1"/>
</dbReference>
<dbReference type="KEGG" id="afs:AFR_06915"/>
<evidence type="ECO:0000256" key="1">
    <source>
        <dbReference type="ARBA" id="ARBA00001946"/>
    </source>
</evidence>
<name>U5VS90_9ACTN</name>
<dbReference type="HOGENOM" id="CLU_037162_7_3_11"/>
<dbReference type="PROSITE" id="PS51462">
    <property type="entry name" value="NUDIX"/>
    <property type="match status" value="1"/>
</dbReference>
<keyword evidence="5" id="KW-1185">Reference proteome</keyword>
<organism evidence="4 5">
    <name type="scientific">Actinoplanes friuliensis DSM 7358</name>
    <dbReference type="NCBI Taxonomy" id="1246995"/>
    <lineage>
        <taxon>Bacteria</taxon>
        <taxon>Bacillati</taxon>
        <taxon>Actinomycetota</taxon>
        <taxon>Actinomycetes</taxon>
        <taxon>Micromonosporales</taxon>
        <taxon>Micromonosporaceae</taxon>
        <taxon>Actinoplanes</taxon>
    </lineage>
</organism>
<dbReference type="SUPFAM" id="SSF55811">
    <property type="entry name" value="Nudix"/>
    <property type="match status" value="1"/>
</dbReference>
<dbReference type="InterPro" id="IPR015797">
    <property type="entry name" value="NUDIX_hydrolase-like_dom_sf"/>
</dbReference>
<keyword evidence="2 4" id="KW-0378">Hydrolase</keyword>
<evidence type="ECO:0000256" key="2">
    <source>
        <dbReference type="ARBA" id="ARBA00022801"/>
    </source>
</evidence>
<dbReference type="EMBL" id="CP006272">
    <property type="protein sequence ID" value="AGZ39672.1"/>
    <property type="molecule type" value="Genomic_DNA"/>
</dbReference>
<sequence length="162" mass="17853">MPISPYIKSLRDVVGHRPLLLPGVTAVVFDDAGRLLLGQRSDNGRWALIAGVMDPGEQPAETIVREVWEETAVHVVPERVTSVLTQPPNTYPNGDQTEFVDITFRCRAVGGEARVNDDESLAVGWFALEDLPPISELVRQRIEWALVPGTGAWFSAPATRRL</sequence>
<dbReference type="CDD" id="cd18879">
    <property type="entry name" value="NUDIX_Hydrolase"/>
    <property type="match status" value="1"/>
</dbReference>
<gene>
    <name evidence="4" type="ORF">AFR_06915</name>
</gene>
<dbReference type="RefSeq" id="WP_023359203.1">
    <property type="nucleotide sequence ID" value="NC_022657.1"/>
</dbReference>
<dbReference type="STRING" id="1246995.AFR_06915"/>
<dbReference type="PATRIC" id="fig|1246995.3.peg.1412"/>
<dbReference type="InterPro" id="IPR000086">
    <property type="entry name" value="NUDIX_hydrolase_dom"/>
</dbReference>
<feature type="domain" description="Nudix hydrolase" evidence="3">
    <location>
        <begin position="19"/>
        <end position="147"/>
    </location>
</feature>
<dbReference type="OrthoDB" id="9814308at2"/>
<proteinExistence type="predicted"/>
<evidence type="ECO:0000313" key="4">
    <source>
        <dbReference type="EMBL" id="AGZ39672.1"/>
    </source>
</evidence>
<evidence type="ECO:0000259" key="3">
    <source>
        <dbReference type="PROSITE" id="PS51462"/>
    </source>
</evidence>
<dbReference type="eggNOG" id="COG1051">
    <property type="taxonomic scope" value="Bacteria"/>
</dbReference>
<dbReference type="Proteomes" id="UP000017746">
    <property type="component" value="Chromosome"/>
</dbReference>
<accession>U5VS90</accession>
<evidence type="ECO:0000313" key="5">
    <source>
        <dbReference type="Proteomes" id="UP000017746"/>
    </source>
</evidence>
<reference evidence="4 5" key="1">
    <citation type="journal article" date="2014" name="J. Biotechnol.">
        <title>Complete genome sequence of the actinobacterium Actinoplanes friuliensis HAG 010964, producer of the lipopeptide antibiotic friulimycin.</title>
        <authorList>
            <person name="Ruckert C."/>
            <person name="Szczepanowski R."/>
            <person name="Albersmeier A."/>
            <person name="Goesmann A."/>
            <person name="Fischer N."/>
            <person name="Steinkamper A."/>
            <person name="Puhler A."/>
            <person name="Biener R."/>
            <person name="Schwartz D."/>
            <person name="Kalinowski J."/>
        </authorList>
    </citation>
    <scope>NUCLEOTIDE SEQUENCE [LARGE SCALE GENOMIC DNA]</scope>
    <source>
        <strain evidence="4 5">DSM 7358</strain>
    </source>
</reference>
<comment type="cofactor">
    <cofactor evidence="1">
        <name>Mg(2+)</name>
        <dbReference type="ChEBI" id="CHEBI:18420"/>
    </cofactor>
</comment>
<dbReference type="GO" id="GO:0016787">
    <property type="term" value="F:hydrolase activity"/>
    <property type="evidence" value="ECO:0007669"/>
    <property type="project" value="UniProtKB-KW"/>
</dbReference>
<protein>
    <submittedName>
        <fullName evidence="4">NUDIX hydrolase</fullName>
    </submittedName>
</protein>
<dbReference type="PANTHER" id="PTHR43046">
    <property type="entry name" value="GDP-MANNOSE MANNOSYL HYDROLASE"/>
    <property type="match status" value="1"/>
</dbReference>